<reference evidence="11 12" key="1">
    <citation type="journal article" date="2015" name="Genome Biol. Evol.">
        <title>Phylogenomic analyses indicate that early fungi evolved digesting cell walls of algal ancestors of land plants.</title>
        <authorList>
            <person name="Chang Y."/>
            <person name="Wang S."/>
            <person name="Sekimoto S."/>
            <person name="Aerts A.L."/>
            <person name="Choi C."/>
            <person name="Clum A."/>
            <person name="LaButti K.M."/>
            <person name="Lindquist E.A."/>
            <person name="Yee Ngan C."/>
            <person name="Ohm R.A."/>
            <person name="Salamov A.A."/>
            <person name="Grigoriev I.V."/>
            <person name="Spatafora J.W."/>
            <person name="Berbee M.L."/>
        </authorList>
    </citation>
    <scope>NUCLEOTIDE SEQUENCE [LARGE SCALE GENOMIC DNA]</scope>
    <source>
        <strain evidence="11 12">JEL478</strain>
    </source>
</reference>
<dbReference type="GO" id="GO:0005484">
    <property type="term" value="F:SNAP receptor activity"/>
    <property type="evidence" value="ECO:0007669"/>
    <property type="project" value="TreeGrafter"/>
</dbReference>
<dbReference type="GO" id="GO:0005801">
    <property type="term" value="C:cis-Golgi network"/>
    <property type="evidence" value="ECO:0007669"/>
    <property type="project" value="InterPro"/>
</dbReference>
<sequence length="313" mass="33709">MPPPFSSPPLPMSNPPAFFAAPSPSPPTLSLNQLNSNSLSIRSPSPSPSQPAVSWDVLRRQARQLENDCESKLSQFSRLAAQLSYPFNGPGANSFGSQTTLNGGTQSTQDVDALERELEEKLEKLTFIVSGMGAITDAAPARPYSPSPSTSTSQLSSSTPSPAANLHALNRHRDILHEFSKEFSRSRQTARTARERVQLLRSQLAEYGGGPSGGGASTYARAGDYLLTERGRIEGVGSAADDVVRWAEEAKDDLGKQRGVLGGVERRAGGIVSRFPALNSLISNISTKRRQDALVLSGLVGFLTFLLLVWMWR</sequence>
<dbReference type="Proteomes" id="UP000070544">
    <property type="component" value="Unassembled WGS sequence"/>
</dbReference>
<dbReference type="GO" id="GO:0031201">
    <property type="term" value="C:SNARE complex"/>
    <property type="evidence" value="ECO:0007669"/>
    <property type="project" value="TreeGrafter"/>
</dbReference>
<keyword evidence="4 10" id="KW-0812">Transmembrane</keyword>
<dbReference type="GO" id="GO:0048219">
    <property type="term" value="P:inter-Golgi cisterna vesicle-mediated transport"/>
    <property type="evidence" value="ECO:0007669"/>
    <property type="project" value="TreeGrafter"/>
</dbReference>
<dbReference type="GO" id="GO:0006906">
    <property type="term" value="P:vesicle fusion"/>
    <property type="evidence" value="ECO:0007669"/>
    <property type="project" value="TreeGrafter"/>
</dbReference>
<evidence type="ECO:0008006" key="13">
    <source>
        <dbReference type="Google" id="ProtNLM"/>
    </source>
</evidence>
<feature type="region of interest" description="Disordered" evidence="9">
    <location>
        <begin position="1"/>
        <end position="52"/>
    </location>
</feature>
<dbReference type="OMA" id="EILRDYC"/>
<evidence type="ECO:0000313" key="11">
    <source>
        <dbReference type="EMBL" id="KXS17282.1"/>
    </source>
</evidence>
<gene>
    <name evidence="11" type="ORF">M427DRAFT_68670</name>
</gene>
<keyword evidence="5" id="KW-0653">Protein transport</keyword>
<feature type="region of interest" description="Disordered" evidence="9">
    <location>
        <begin position="139"/>
        <end position="164"/>
    </location>
</feature>
<evidence type="ECO:0000256" key="4">
    <source>
        <dbReference type="ARBA" id="ARBA00022692"/>
    </source>
</evidence>
<keyword evidence="3" id="KW-0813">Transport</keyword>
<dbReference type="Pfam" id="PF12352">
    <property type="entry name" value="V-SNARE_C"/>
    <property type="match status" value="1"/>
</dbReference>
<dbReference type="GO" id="GO:0000139">
    <property type="term" value="C:Golgi membrane"/>
    <property type="evidence" value="ECO:0007669"/>
    <property type="project" value="UniProtKB-SubCell"/>
</dbReference>
<dbReference type="OrthoDB" id="422156at2759"/>
<evidence type="ECO:0000256" key="6">
    <source>
        <dbReference type="ARBA" id="ARBA00022989"/>
    </source>
</evidence>
<dbReference type="GO" id="GO:0005797">
    <property type="term" value="C:Golgi medial cisterna"/>
    <property type="evidence" value="ECO:0007669"/>
    <property type="project" value="TreeGrafter"/>
</dbReference>
<dbReference type="PANTHER" id="PTHR21094">
    <property type="entry name" value="GOS-28 SNARE- RELATED"/>
    <property type="match status" value="1"/>
</dbReference>
<evidence type="ECO:0000313" key="12">
    <source>
        <dbReference type="Proteomes" id="UP000070544"/>
    </source>
</evidence>
<organism evidence="11 12">
    <name type="scientific">Gonapodya prolifera (strain JEL478)</name>
    <name type="common">Monoblepharis prolifera</name>
    <dbReference type="NCBI Taxonomy" id="1344416"/>
    <lineage>
        <taxon>Eukaryota</taxon>
        <taxon>Fungi</taxon>
        <taxon>Fungi incertae sedis</taxon>
        <taxon>Chytridiomycota</taxon>
        <taxon>Chytridiomycota incertae sedis</taxon>
        <taxon>Monoblepharidomycetes</taxon>
        <taxon>Monoblepharidales</taxon>
        <taxon>Gonapodyaceae</taxon>
        <taxon>Gonapodya</taxon>
    </lineage>
</organism>
<dbReference type="InterPro" id="IPR023601">
    <property type="entry name" value="Golgi_SNAP_su1"/>
</dbReference>
<dbReference type="EMBL" id="KQ965748">
    <property type="protein sequence ID" value="KXS17282.1"/>
    <property type="molecule type" value="Genomic_DNA"/>
</dbReference>
<evidence type="ECO:0000256" key="10">
    <source>
        <dbReference type="SAM" id="Phobius"/>
    </source>
</evidence>
<evidence type="ECO:0000256" key="9">
    <source>
        <dbReference type="SAM" id="MobiDB-lite"/>
    </source>
</evidence>
<evidence type="ECO:0000256" key="1">
    <source>
        <dbReference type="ARBA" id="ARBA00004409"/>
    </source>
</evidence>
<feature type="compositionally biased region" description="Pro residues" evidence="9">
    <location>
        <begin position="1"/>
        <end position="14"/>
    </location>
</feature>
<evidence type="ECO:0000256" key="5">
    <source>
        <dbReference type="ARBA" id="ARBA00022927"/>
    </source>
</evidence>
<dbReference type="GO" id="GO:0015031">
    <property type="term" value="P:protein transport"/>
    <property type="evidence" value="ECO:0007669"/>
    <property type="project" value="UniProtKB-KW"/>
</dbReference>
<keyword evidence="8 10" id="KW-0472">Membrane</keyword>
<evidence type="ECO:0000256" key="7">
    <source>
        <dbReference type="ARBA" id="ARBA00023034"/>
    </source>
</evidence>
<comment type="similarity">
    <text evidence="2">Belongs to the GOSR1 family.</text>
</comment>
<proteinExistence type="inferred from homology"/>
<dbReference type="STRING" id="1344416.A0A139AKF9"/>
<name>A0A139AKF9_GONPJ</name>
<evidence type="ECO:0000256" key="3">
    <source>
        <dbReference type="ARBA" id="ARBA00022448"/>
    </source>
</evidence>
<evidence type="ECO:0000256" key="8">
    <source>
        <dbReference type="ARBA" id="ARBA00023136"/>
    </source>
</evidence>
<keyword evidence="12" id="KW-1185">Reference proteome</keyword>
<feature type="transmembrane region" description="Helical" evidence="10">
    <location>
        <begin position="293"/>
        <end position="312"/>
    </location>
</feature>
<comment type="subcellular location">
    <subcellularLocation>
        <location evidence="1">Golgi apparatus membrane</location>
        <topology evidence="1">Single-pass type IV membrane protein</topology>
    </subcellularLocation>
</comment>
<dbReference type="GO" id="GO:0006888">
    <property type="term" value="P:endoplasmic reticulum to Golgi vesicle-mediated transport"/>
    <property type="evidence" value="ECO:0007669"/>
    <property type="project" value="InterPro"/>
</dbReference>
<keyword evidence="7" id="KW-0333">Golgi apparatus</keyword>
<dbReference type="PANTHER" id="PTHR21094:SF2">
    <property type="entry name" value="GOLGI SNAP RECEPTOR COMPLEX MEMBER 1"/>
    <property type="match status" value="1"/>
</dbReference>
<keyword evidence="6 10" id="KW-1133">Transmembrane helix</keyword>
<evidence type="ECO:0000256" key="2">
    <source>
        <dbReference type="ARBA" id="ARBA00008473"/>
    </source>
</evidence>
<dbReference type="AlphaFoldDB" id="A0A139AKF9"/>
<protein>
    <recommendedName>
        <fullName evidence="13">Golgi SNAP receptor complex member 1</fullName>
    </recommendedName>
</protein>
<feature type="compositionally biased region" description="Low complexity" evidence="9">
    <location>
        <begin position="15"/>
        <end position="52"/>
    </location>
</feature>
<accession>A0A139AKF9</accession>